<dbReference type="InterPro" id="IPR040382">
    <property type="entry name" value="NOL10/Enp2"/>
</dbReference>
<accession>A0ABD1L6L1</accession>
<proteinExistence type="predicted"/>
<sequence length="74" mass="8357">MPSSVTTKGIDNIRPLCGVREMILTVLCYTQNLQLLKDLHFATAATKIKVTLDAEYIIASDIYPQQVKVYEVRN</sequence>
<dbReference type="AlphaFoldDB" id="A0ABD1L6L1"/>
<dbReference type="PANTHER" id="PTHR14927:SF0">
    <property type="entry name" value="NUCLEOLAR PROTEIN 10"/>
    <property type="match status" value="1"/>
</dbReference>
<comment type="caution">
    <text evidence="1">The sequence shown here is derived from an EMBL/GenBank/DDBJ whole genome shotgun (WGS) entry which is preliminary data.</text>
</comment>
<reference evidence="1 2" key="1">
    <citation type="submission" date="2024-08" db="EMBL/GenBank/DDBJ databases">
        <title>Insights into the chromosomal genome structure of Flemingia macrophylla.</title>
        <authorList>
            <person name="Ding Y."/>
            <person name="Zhao Y."/>
            <person name="Bi W."/>
            <person name="Wu M."/>
            <person name="Zhao G."/>
            <person name="Gong Y."/>
            <person name="Li W."/>
            <person name="Zhang P."/>
        </authorList>
    </citation>
    <scope>NUCLEOTIDE SEQUENCE [LARGE SCALE GENOMIC DNA]</scope>
    <source>
        <strain evidence="1">DYQJB</strain>
        <tissue evidence="1">Leaf</tissue>
    </source>
</reference>
<keyword evidence="2" id="KW-1185">Reference proteome</keyword>
<dbReference type="Proteomes" id="UP001603857">
    <property type="component" value="Unassembled WGS sequence"/>
</dbReference>
<dbReference type="PANTHER" id="PTHR14927">
    <property type="entry name" value="NUCLEOLAR PROTEIN 10"/>
    <property type="match status" value="1"/>
</dbReference>
<dbReference type="EMBL" id="JBGMDY010000011">
    <property type="protein sequence ID" value="KAL2319157.1"/>
    <property type="molecule type" value="Genomic_DNA"/>
</dbReference>
<name>A0ABD1L6L1_9FABA</name>
<evidence type="ECO:0000313" key="2">
    <source>
        <dbReference type="Proteomes" id="UP001603857"/>
    </source>
</evidence>
<gene>
    <name evidence="1" type="ORF">Fmac_033033</name>
</gene>
<protein>
    <submittedName>
        <fullName evidence="1">Uncharacterized protein</fullName>
    </submittedName>
</protein>
<organism evidence="1 2">
    <name type="scientific">Flemingia macrophylla</name>
    <dbReference type="NCBI Taxonomy" id="520843"/>
    <lineage>
        <taxon>Eukaryota</taxon>
        <taxon>Viridiplantae</taxon>
        <taxon>Streptophyta</taxon>
        <taxon>Embryophyta</taxon>
        <taxon>Tracheophyta</taxon>
        <taxon>Spermatophyta</taxon>
        <taxon>Magnoliopsida</taxon>
        <taxon>eudicotyledons</taxon>
        <taxon>Gunneridae</taxon>
        <taxon>Pentapetalae</taxon>
        <taxon>rosids</taxon>
        <taxon>fabids</taxon>
        <taxon>Fabales</taxon>
        <taxon>Fabaceae</taxon>
        <taxon>Papilionoideae</taxon>
        <taxon>50 kb inversion clade</taxon>
        <taxon>NPAAA clade</taxon>
        <taxon>indigoferoid/millettioid clade</taxon>
        <taxon>Phaseoleae</taxon>
        <taxon>Flemingia</taxon>
    </lineage>
</organism>
<evidence type="ECO:0000313" key="1">
    <source>
        <dbReference type="EMBL" id="KAL2319157.1"/>
    </source>
</evidence>